<sequence length="596" mass="65636">MTICTGLFICTVSRWLLQSARLGGEGSNRANRALKSVRSFGRAGKDAWSRGHADHVRAKSRAPQARQRAVLSRGYFSLVCEFDGLREQLGGGGRRALAEMAVQTAGTCFQWSQLSRTNSLTLYPAAFPAEVPSLGCSMRQGSAVHGRDRVLASPFLGAVSAKLLRVRLLDIRRRRGEKPALRRAFSGSLQHYEAEGDDYEEDDELFVQKPQEFGLEPQQQRGGGYEEGIEEAVFVSSASSVSSPTSFSLIVSTKHEPLQLPVRPESPDWLDKIVPASVEKNANSGELPLSLRIIKRKKRWDNGWFREASESASCSVNRAFSSMVFMIRELQSYTLQMREFISSDDLQGILVQVQREMNSSFVWLFQQIFSCTPTLMVSVMLLLANFTVYSMGHLDAAAMAAPNPPAQSVVETTVVVEDHRHLNHHDRSSIKTFSSIGRTASIGGSGPGGGGKAKPVSGATGDGRSDDGHFSYPTIFADGTSTAPRVVDIEESGEGRRGDGALVAAPRAEEEARVWRGILEEVSRLQASTRDEALMDQETLRRLVSPVTAEAEPDDYSEYLRTEIMYQQALSQDPENALLVANFAQFLFLVLHDHDR</sequence>
<comment type="caution">
    <text evidence="3">The sequence shown here is derived from an EMBL/GenBank/DDBJ whole genome shotgun (WGS) entry which is preliminary data.</text>
</comment>
<evidence type="ECO:0000256" key="2">
    <source>
        <dbReference type="SAM" id="SignalP"/>
    </source>
</evidence>
<name>A0A427B5S4_ENSVE</name>
<accession>A0A427B5S4</accession>
<reference evidence="3 4" key="1">
    <citation type="journal article" date="2014" name="Agronomy (Basel)">
        <title>A Draft Genome Sequence for Ensete ventricosum, the Drought-Tolerant Tree Against Hunger.</title>
        <authorList>
            <person name="Harrison J."/>
            <person name="Moore K.A."/>
            <person name="Paszkiewicz K."/>
            <person name="Jones T."/>
            <person name="Grant M."/>
            <person name="Ambacheew D."/>
            <person name="Muzemil S."/>
            <person name="Studholme D.J."/>
        </authorList>
    </citation>
    <scope>NUCLEOTIDE SEQUENCE [LARGE SCALE GENOMIC DNA]</scope>
</reference>
<dbReference type="Proteomes" id="UP000287651">
    <property type="component" value="Unassembled WGS sequence"/>
</dbReference>
<keyword evidence="2" id="KW-0732">Signal</keyword>
<evidence type="ECO:0000313" key="4">
    <source>
        <dbReference type="Proteomes" id="UP000287651"/>
    </source>
</evidence>
<evidence type="ECO:0000313" key="3">
    <source>
        <dbReference type="EMBL" id="RRT83796.1"/>
    </source>
</evidence>
<dbReference type="PANTHER" id="PTHR26312:SF132">
    <property type="entry name" value="OS01G0855200 PROTEIN"/>
    <property type="match status" value="1"/>
</dbReference>
<gene>
    <name evidence="3" type="ORF">B296_00003313</name>
</gene>
<feature type="compositionally biased region" description="Gly residues" evidence="1">
    <location>
        <begin position="443"/>
        <end position="452"/>
    </location>
</feature>
<feature type="region of interest" description="Disordered" evidence="1">
    <location>
        <begin position="439"/>
        <end position="477"/>
    </location>
</feature>
<feature type="chain" id="PRO_5019304232" evidence="2">
    <location>
        <begin position="20"/>
        <end position="596"/>
    </location>
</feature>
<feature type="signal peptide" evidence="2">
    <location>
        <begin position="1"/>
        <end position="19"/>
    </location>
</feature>
<evidence type="ECO:0000256" key="1">
    <source>
        <dbReference type="SAM" id="MobiDB-lite"/>
    </source>
</evidence>
<dbReference type="PANTHER" id="PTHR26312">
    <property type="entry name" value="TETRATRICOPEPTIDE REPEAT PROTEIN 5"/>
    <property type="match status" value="1"/>
</dbReference>
<protein>
    <submittedName>
        <fullName evidence="3">Uncharacterized protein</fullName>
    </submittedName>
</protein>
<organism evidence="3 4">
    <name type="scientific">Ensete ventricosum</name>
    <name type="common">Abyssinian banana</name>
    <name type="synonym">Musa ensete</name>
    <dbReference type="NCBI Taxonomy" id="4639"/>
    <lineage>
        <taxon>Eukaryota</taxon>
        <taxon>Viridiplantae</taxon>
        <taxon>Streptophyta</taxon>
        <taxon>Embryophyta</taxon>
        <taxon>Tracheophyta</taxon>
        <taxon>Spermatophyta</taxon>
        <taxon>Magnoliopsida</taxon>
        <taxon>Liliopsida</taxon>
        <taxon>Zingiberales</taxon>
        <taxon>Musaceae</taxon>
        <taxon>Ensete</taxon>
    </lineage>
</organism>
<dbReference type="AlphaFoldDB" id="A0A427B5S4"/>
<proteinExistence type="predicted"/>
<dbReference type="EMBL" id="AMZH03000431">
    <property type="protein sequence ID" value="RRT83796.1"/>
    <property type="molecule type" value="Genomic_DNA"/>
</dbReference>